<dbReference type="AlphaFoldDB" id="A0A165B506"/>
<organism evidence="2 3">
    <name type="scientific">Laetiporus sulphureus 93-53</name>
    <dbReference type="NCBI Taxonomy" id="1314785"/>
    <lineage>
        <taxon>Eukaryota</taxon>
        <taxon>Fungi</taxon>
        <taxon>Dikarya</taxon>
        <taxon>Basidiomycota</taxon>
        <taxon>Agaricomycotina</taxon>
        <taxon>Agaricomycetes</taxon>
        <taxon>Polyporales</taxon>
        <taxon>Laetiporus</taxon>
    </lineage>
</organism>
<dbReference type="Proteomes" id="UP000076871">
    <property type="component" value="Unassembled WGS sequence"/>
</dbReference>
<dbReference type="EMBL" id="KV427691">
    <property type="protein sequence ID" value="KZT00251.1"/>
    <property type="molecule type" value="Genomic_DNA"/>
</dbReference>
<protein>
    <submittedName>
        <fullName evidence="2">Uncharacterized protein</fullName>
    </submittedName>
</protein>
<keyword evidence="3" id="KW-1185">Reference proteome</keyword>
<accession>A0A165B506</accession>
<proteinExistence type="predicted"/>
<evidence type="ECO:0000313" key="3">
    <source>
        <dbReference type="Proteomes" id="UP000076871"/>
    </source>
</evidence>
<gene>
    <name evidence="2" type="ORF">LAESUDRAFT_561497</name>
</gene>
<dbReference type="GeneID" id="63819986"/>
<keyword evidence="1" id="KW-0812">Transmembrane</keyword>
<name>A0A165B506_9APHY</name>
<keyword evidence="1" id="KW-0472">Membrane</keyword>
<reference evidence="2 3" key="1">
    <citation type="journal article" date="2016" name="Mol. Biol. Evol.">
        <title>Comparative Genomics of Early-Diverging Mushroom-Forming Fungi Provides Insights into the Origins of Lignocellulose Decay Capabilities.</title>
        <authorList>
            <person name="Nagy L.G."/>
            <person name="Riley R."/>
            <person name="Tritt A."/>
            <person name="Adam C."/>
            <person name="Daum C."/>
            <person name="Floudas D."/>
            <person name="Sun H."/>
            <person name="Yadav J.S."/>
            <person name="Pangilinan J."/>
            <person name="Larsson K.H."/>
            <person name="Matsuura K."/>
            <person name="Barry K."/>
            <person name="Labutti K."/>
            <person name="Kuo R."/>
            <person name="Ohm R.A."/>
            <person name="Bhattacharya S.S."/>
            <person name="Shirouzu T."/>
            <person name="Yoshinaga Y."/>
            <person name="Martin F.M."/>
            <person name="Grigoriev I.V."/>
            <person name="Hibbett D.S."/>
        </authorList>
    </citation>
    <scope>NUCLEOTIDE SEQUENCE [LARGE SCALE GENOMIC DNA]</scope>
    <source>
        <strain evidence="2 3">93-53</strain>
    </source>
</reference>
<sequence length="84" mass="9223">MNVLLGLPYLATSLFSAIFGIIQLSVYGSLFVVNSTRKSIRRRNECSALMPVNRVHALGIAGLRDDSGRTSCSRSRATVVFCWT</sequence>
<evidence type="ECO:0000256" key="1">
    <source>
        <dbReference type="SAM" id="Phobius"/>
    </source>
</evidence>
<feature type="transmembrane region" description="Helical" evidence="1">
    <location>
        <begin position="6"/>
        <end position="33"/>
    </location>
</feature>
<dbReference type="InParanoid" id="A0A165B506"/>
<keyword evidence="1" id="KW-1133">Transmembrane helix</keyword>
<dbReference type="RefSeq" id="XP_040757991.1">
    <property type="nucleotide sequence ID" value="XM_040902955.1"/>
</dbReference>
<evidence type="ECO:0000313" key="2">
    <source>
        <dbReference type="EMBL" id="KZT00251.1"/>
    </source>
</evidence>